<feature type="domain" description="Fimbrial-type adhesion" evidence="2">
    <location>
        <begin position="23"/>
        <end position="154"/>
    </location>
</feature>
<sequence length="154" mass="16383">MSLLLSFAVLAISPLQAAENMGFSGTLIEPPPCQVNNGKDLDVPFDRIGVNSVDGVKHRRQVDYVLDCSAGSAWSMVLTLLGPAAAFEPATLQTNIANLGIKIYQNGEPFELGTPISIDPQNPPMLEAVPVKKPGTELTEGAFEVTATLLADYQ</sequence>
<gene>
    <name evidence="3" type="ORF">H8J20_10070</name>
</gene>
<dbReference type="InterPro" id="IPR000259">
    <property type="entry name" value="Adhesion_dom_fimbrial"/>
</dbReference>
<protein>
    <submittedName>
        <fullName evidence="3">Fimbrial protein</fullName>
    </submittedName>
</protein>
<proteinExistence type="predicted"/>
<dbReference type="GO" id="GO:0007155">
    <property type="term" value="P:cell adhesion"/>
    <property type="evidence" value="ECO:0007669"/>
    <property type="project" value="InterPro"/>
</dbReference>
<evidence type="ECO:0000256" key="1">
    <source>
        <dbReference type="SAM" id="SignalP"/>
    </source>
</evidence>
<accession>A0AAW3WSA3</accession>
<dbReference type="AlphaFoldDB" id="A0AAW3WSA3"/>
<dbReference type="GO" id="GO:0009289">
    <property type="term" value="C:pilus"/>
    <property type="evidence" value="ECO:0007669"/>
    <property type="project" value="InterPro"/>
</dbReference>
<dbReference type="EMBL" id="JACNYO010000007">
    <property type="protein sequence ID" value="MBC3212487.1"/>
    <property type="molecule type" value="Genomic_DNA"/>
</dbReference>
<evidence type="ECO:0000313" key="3">
    <source>
        <dbReference type="EMBL" id="MBC3212487.1"/>
    </source>
</evidence>
<dbReference type="InterPro" id="IPR008966">
    <property type="entry name" value="Adhesion_dom_sf"/>
</dbReference>
<feature type="signal peptide" evidence="1">
    <location>
        <begin position="1"/>
        <end position="17"/>
    </location>
</feature>
<dbReference type="Proteomes" id="UP000659084">
    <property type="component" value="Unassembled WGS sequence"/>
</dbReference>
<dbReference type="SUPFAM" id="SSF49401">
    <property type="entry name" value="Bacterial adhesins"/>
    <property type="match status" value="1"/>
</dbReference>
<comment type="caution">
    <text evidence="3">The sequence shown here is derived from an EMBL/GenBank/DDBJ whole genome shotgun (WGS) entry which is preliminary data.</text>
</comment>
<evidence type="ECO:0000259" key="2">
    <source>
        <dbReference type="Pfam" id="PF00419"/>
    </source>
</evidence>
<keyword evidence="1" id="KW-0732">Signal</keyword>
<organism evidence="3 4">
    <name type="scientific">Serratia fonticola</name>
    <dbReference type="NCBI Taxonomy" id="47917"/>
    <lineage>
        <taxon>Bacteria</taxon>
        <taxon>Pseudomonadati</taxon>
        <taxon>Pseudomonadota</taxon>
        <taxon>Gammaproteobacteria</taxon>
        <taxon>Enterobacterales</taxon>
        <taxon>Yersiniaceae</taxon>
        <taxon>Serratia</taxon>
    </lineage>
</organism>
<dbReference type="Pfam" id="PF00419">
    <property type="entry name" value="Fimbrial"/>
    <property type="match status" value="1"/>
</dbReference>
<feature type="chain" id="PRO_5044002914" evidence="1">
    <location>
        <begin position="18"/>
        <end position="154"/>
    </location>
</feature>
<reference evidence="3" key="1">
    <citation type="submission" date="2020-08" db="EMBL/GenBank/DDBJ databases">
        <title>Food and environmental bacterial isolates.</title>
        <authorList>
            <person name="Richter L."/>
            <person name="Du Plessis E.M."/>
            <person name="Duvenage S."/>
            <person name="Allam M."/>
            <person name="Korsten L."/>
        </authorList>
    </citation>
    <scope>NUCLEOTIDE SEQUENCE</scope>
    <source>
        <strain evidence="3">UPMP2127</strain>
    </source>
</reference>
<name>A0AAW3WSA3_SERFO</name>
<evidence type="ECO:0000313" key="4">
    <source>
        <dbReference type="Proteomes" id="UP000659084"/>
    </source>
</evidence>
<dbReference type="InterPro" id="IPR036937">
    <property type="entry name" value="Adhesion_dom_fimbrial_sf"/>
</dbReference>
<dbReference type="Gene3D" id="2.60.40.1090">
    <property type="entry name" value="Fimbrial-type adhesion domain"/>
    <property type="match status" value="1"/>
</dbReference>